<dbReference type="PANTHER" id="PTHR45625">
    <property type="entry name" value="PEPTIDYL-PROLYL CIS-TRANS ISOMERASE-RELATED"/>
    <property type="match status" value="1"/>
</dbReference>
<name>A0A7I8D9G9_9BACL</name>
<dbReference type="InterPro" id="IPR002130">
    <property type="entry name" value="Cyclophilin-type_PPIase_dom"/>
</dbReference>
<feature type="region of interest" description="Disordered" evidence="3">
    <location>
        <begin position="28"/>
        <end position="78"/>
    </location>
</feature>
<feature type="compositionally biased region" description="Basic and acidic residues" evidence="3">
    <location>
        <begin position="69"/>
        <end position="78"/>
    </location>
</feature>
<proteinExistence type="inferred from homology"/>
<dbReference type="KEGG" id="eff:skT53_17100"/>
<organism evidence="5 6">
    <name type="scientific">Effusibacillus dendaii</name>
    <dbReference type="NCBI Taxonomy" id="2743772"/>
    <lineage>
        <taxon>Bacteria</taxon>
        <taxon>Bacillati</taxon>
        <taxon>Bacillota</taxon>
        <taxon>Bacilli</taxon>
        <taxon>Bacillales</taxon>
        <taxon>Alicyclobacillaceae</taxon>
        <taxon>Effusibacillus</taxon>
    </lineage>
</organism>
<keyword evidence="6" id="KW-1185">Reference proteome</keyword>
<dbReference type="SUPFAM" id="SSF50891">
    <property type="entry name" value="Cyclophilin-like"/>
    <property type="match status" value="1"/>
</dbReference>
<feature type="domain" description="PPIase cyclophilin-type" evidence="4">
    <location>
        <begin position="93"/>
        <end position="239"/>
    </location>
</feature>
<dbReference type="InterPro" id="IPR029000">
    <property type="entry name" value="Cyclophilin-like_dom_sf"/>
</dbReference>
<dbReference type="Pfam" id="PF00160">
    <property type="entry name" value="Pro_isomerase"/>
    <property type="match status" value="1"/>
</dbReference>
<keyword evidence="2" id="KW-0732">Signal</keyword>
<keyword evidence="2" id="KW-0697">Rotamase</keyword>
<dbReference type="EC" id="5.2.1.8" evidence="2"/>
<evidence type="ECO:0000256" key="3">
    <source>
        <dbReference type="SAM" id="MobiDB-lite"/>
    </source>
</evidence>
<gene>
    <name evidence="5" type="ORF">skT53_17100</name>
</gene>
<feature type="compositionally biased region" description="Polar residues" evidence="3">
    <location>
        <begin position="28"/>
        <end position="67"/>
    </location>
</feature>
<reference evidence="5 6" key="1">
    <citation type="submission" date="2020-08" db="EMBL/GenBank/DDBJ databases">
        <title>Complete Genome Sequence of Effusibacillus dendaii Strain skT53, Isolated from Farmland soil.</title>
        <authorList>
            <person name="Konishi T."/>
            <person name="Kawasaki H."/>
        </authorList>
    </citation>
    <scope>NUCLEOTIDE SEQUENCE [LARGE SCALE GENOMIC DNA]</scope>
    <source>
        <strain evidence="6">skT53</strain>
    </source>
</reference>
<evidence type="ECO:0000313" key="6">
    <source>
        <dbReference type="Proteomes" id="UP000593802"/>
    </source>
</evidence>
<comment type="catalytic activity">
    <reaction evidence="2">
        <text>[protein]-peptidylproline (omega=180) = [protein]-peptidylproline (omega=0)</text>
        <dbReference type="Rhea" id="RHEA:16237"/>
        <dbReference type="Rhea" id="RHEA-COMP:10747"/>
        <dbReference type="Rhea" id="RHEA-COMP:10748"/>
        <dbReference type="ChEBI" id="CHEBI:83833"/>
        <dbReference type="ChEBI" id="CHEBI:83834"/>
        <dbReference type="EC" id="5.2.1.8"/>
    </reaction>
</comment>
<evidence type="ECO:0000313" key="5">
    <source>
        <dbReference type="EMBL" id="BCJ86725.1"/>
    </source>
</evidence>
<feature type="chain" id="PRO_5039762218" description="Peptidyl-prolyl cis-trans isomerase" evidence="2">
    <location>
        <begin position="29"/>
        <end position="242"/>
    </location>
</feature>
<dbReference type="InterPro" id="IPR044666">
    <property type="entry name" value="Cyclophilin_A-like"/>
</dbReference>
<sequence length="242" mass="26423">MKQKTVWFTTISALLGITLLVGCGTQNQNTGTPDQNKQNTSQSDPNNQTNTQQGQAPNQTAPTANKNNKYKEAPKMTIDPKKSYTATVKTTKGDFQIQLYANETPVTVNNFVFLARDHFYDGIRFHRIVKTFMIQTGDPLGTGTGGPGYEFNDELPPKHPYEPGVVAMANAGPNTNGSQFFIGTGDDVKSLNQSPNYTVFGKVISGMDVVQKIASVPVGVKNGEMSDPREEVTIQSIQIEEK</sequence>
<dbReference type="EMBL" id="AP023366">
    <property type="protein sequence ID" value="BCJ86725.1"/>
    <property type="molecule type" value="Genomic_DNA"/>
</dbReference>
<comment type="function">
    <text evidence="1 2">PPIases accelerate the folding of proteins. It catalyzes the cis-trans isomerization of proline imidic peptide bonds in oligopeptides.</text>
</comment>
<dbReference type="GO" id="GO:0003755">
    <property type="term" value="F:peptidyl-prolyl cis-trans isomerase activity"/>
    <property type="evidence" value="ECO:0007669"/>
    <property type="project" value="UniProtKB-UniRule"/>
</dbReference>
<dbReference type="PRINTS" id="PR00153">
    <property type="entry name" value="CSAPPISMRASE"/>
</dbReference>
<protein>
    <recommendedName>
        <fullName evidence="2">Peptidyl-prolyl cis-trans isomerase</fullName>
        <shortName evidence="2">PPIase</shortName>
        <ecNumber evidence="2">5.2.1.8</ecNumber>
    </recommendedName>
</protein>
<dbReference type="CDD" id="cd00317">
    <property type="entry name" value="cyclophilin"/>
    <property type="match status" value="1"/>
</dbReference>
<dbReference type="RefSeq" id="WP_200760694.1">
    <property type="nucleotide sequence ID" value="NZ_AP023366.1"/>
</dbReference>
<evidence type="ECO:0000256" key="2">
    <source>
        <dbReference type="RuleBase" id="RU363019"/>
    </source>
</evidence>
<dbReference type="Gene3D" id="2.40.100.10">
    <property type="entry name" value="Cyclophilin-like"/>
    <property type="match status" value="1"/>
</dbReference>
<comment type="similarity">
    <text evidence="2">Belongs to the cyclophilin-type PPIase family.</text>
</comment>
<evidence type="ECO:0000259" key="4">
    <source>
        <dbReference type="PROSITE" id="PS50072"/>
    </source>
</evidence>
<accession>A0A7I8D9G9</accession>
<dbReference type="Proteomes" id="UP000593802">
    <property type="component" value="Chromosome"/>
</dbReference>
<dbReference type="PROSITE" id="PS50072">
    <property type="entry name" value="CSA_PPIASE_2"/>
    <property type="match status" value="1"/>
</dbReference>
<dbReference type="AlphaFoldDB" id="A0A7I8D9G9"/>
<evidence type="ECO:0000256" key="1">
    <source>
        <dbReference type="ARBA" id="ARBA00002388"/>
    </source>
</evidence>
<dbReference type="PROSITE" id="PS51257">
    <property type="entry name" value="PROKAR_LIPOPROTEIN"/>
    <property type="match status" value="1"/>
</dbReference>
<dbReference type="PANTHER" id="PTHR45625:SF16">
    <property type="entry name" value="PEPTIDYL-PROLYL CIS-TRANS ISOMERASE"/>
    <property type="match status" value="1"/>
</dbReference>
<keyword evidence="2" id="KW-0413">Isomerase</keyword>
<feature type="signal peptide" evidence="2">
    <location>
        <begin position="1"/>
        <end position="28"/>
    </location>
</feature>